<sequence>MPGVPGHIAKICWHLSLKGITQARRSAPSLRLFQANIFEFFSSLILLSW</sequence>
<evidence type="ECO:0000313" key="1">
    <source>
        <dbReference type="EMBL" id="ART30947.1"/>
    </source>
</evidence>
<gene>
    <name evidence="1" type="ORF">AEK19_MT0700</name>
</gene>
<keyword evidence="1" id="KW-0496">Mitochondrion</keyword>
<name>A0A1Y0B0P1_9LAMI</name>
<geneLocation type="mitochondrion" evidence="1"/>
<organism evidence="1">
    <name type="scientific">Utricularia reniformis</name>
    <dbReference type="NCBI Taxonomy" id="192314"/>
    <lineage>
        <taxon>Eukaryota</taxon>
        <taxon>Viridiplantae</taxon>
        <taxon>Streptophyta</taxon>
        <taxon>Embryophyta</taxon>
        <taxon>Tracheophyta</taxon>
        <taxon>Spermatophyta</taxon>
        <taxon>Magnoliopsida</taxon>
        <taxon>eudicotyledons</taxon>
        <taxon>Gunneridae</taxon>
        <taxon>Pentapetalae</taxon>
        <taxon>asterids</taxon>
        <taxon>lamiids</taxon>
        <taxon>Lamiales</taxon>
        <taxon>Lentibulariaceae</taxon>
        <taxon>Utricularia</taxon>
    </lineage>
</organism>
<dbReference type="EMBL" id="KY774314">
    <property type="protein sequence ID" value="ART30947.1"/>
    <property type="molecule type" value="Genomic_DNA"/>
</dbReference>
<proteinExistence type="predicted"/>
<accession>A0A1Y0B0P1</accession>
<dbReference type="AlphaFoldDB" id="A0A1Y0B0P1"/>
<reference evidence="1" key="1">
    <citation type="submission" date="2017-03" db="EMBL/GenBank/DDBJ databases">
        <title>The mitochondrial genome of the carnivorous plant Utricularia reniformis (Lentibulariaceae): structure, comparative analysis and evolutionary landmarks.</title>
        <authorList>
            <person name="Silva S.R."/>
            <person name="Alvarenga D.O."/>
            <person name="Michael T.P."/>
            <person name="Miranda V.F.O."/>
            <person name="Varani A.M."/>
        </authorList>
    </citation>
    <scope>NUCLEOTIDE SEQUENCE</scope>
</reference>
<protein>
    <submittedName>
        <fullName evidence="1">Uncharacterized protein</fullName>
    </submittedName>
</protein>